<dbReference type="AlphaFoldDB" id="A0A2T4UA55"/>
<dbReference type="InterPro" id="IPR050553">
    <property type="entry name" value="Thioredoxin_ResA/DsbE_sf"/>
</dbReference>
<name>A0A2T4UA55_9BACI</name>
<dbReference type="GO" id="GO:0016491">
    <property type="term" value="F:oxidoreductase activity"/>
    <property type="evidence" value="ECO:0007669"/>
    <property type="project" value="InterPro"/>
</dbReference>
<evidence type="ECO:0000256" key="1">
    <source>
        <dbReference type="ARBA" id="ARBA00023157"/>
    </source>
</evidence>
<dbReference type="CDD" id="cd02966">
    <property type="entry name" value="TlpA_like_family"/>
    <property type="match status" value="1"/>
</dbReference>
<comment type="caution">
    <text evidence="3">The sequence shown here is derived from an EMBL/GenBank/DDBJ whole genome shotgun (WGS) entry which is preliminary data.</text>
</comment>
<accession>A0A2T4UA55</accession>
<reference evidence="3 4" key="1">
    <citation type="submission" date="2018-03" db="EMBL/GenBank/DDBJ databases">
        <title>Alkalicoccus saliphilus sp. nov., isolated from a mineral pool.</title>
        <authorList>
            <person name="Zhao B."/>
        </authorList>
    </citation>
    <scope>NUCLEOTIDE SEQUENCE [LARGE SCALE GENOMIC DNA]</scope>
    <source>
        <strain evidence="3 4">6AG</strain>
    </source>
</reference>
<feature type="domain" description="Thioredoxin" evidence="2">
    <location>
        <begin position="1"/>
        <end position="139"/>
    </location>
</feature>
<keyword evidence="4" id="KW-1185">Reference proteome</keyword>
<evidence type="ECO:0000313" key="4">
    <source>
        <dbReference type="Proteomes" id="UP000240509"/>
    </source>
</evidence>
<dbReference type="PROSITE" id="PS51352">
    <property type="entry name" value="THIOREDOXIN_2"/>
    <property type="match status" value="1"/>
</dbReference>
<dbReference type="Proteomes" id="UP000240509">
    <property type="component" value="Unassembled WGS sequence"/>
</dbReference>
<dbReference type="OrthoDB" id="25753at2"/>
<dbReference type="Pfam" id="PF00578">
    <property type="entry name" value="AhpC-TSA"/>
    <property type="match status" value="1"/>
</dbReference>
<dbReference type="GO" id="GO:0016209">
    <property type="term" value="F:antioxidant activity"/>
    <property type="evidence" value="ECO:0007669"/>
    <property type="project" value="InterPro"/>
</dbReference>
<sequence length="139" mass="16045">MSMPAFELYDIEEKRKYSSEEFQGKPLIITFWVSWCPDCNRDLEAKKVFYEAMDSDRLNMVMIHVPGRESEKGAGLKHYRDNNFPFLSLQDNGQKTYDAYQCMTLPTTVVVDKNGGVEAKFHDKASIQDMMPAVARVMM</sequence>
<dbReference type="InterPro" id="IPR000866">
    <property type="entry name" value="AhpC/TSA"/>
</dbReference>
<proteinExistence type="predicted"/>
<evidence type="ECO:0000313" key="3">
    <source>
        <dbReference type="EMBL" id="PTL40276.1"/>
    </source>
</evidence>
<protein>
    <submittedName>
        <fullName evidence="3">TlpA family protein disulfide reductase</fullName>
    </submittedName>
</protein>
<dbReference type="EMBL" id="PZJJ01000002">
    <property type="protein sequence ID" value="PTL40276.1"/>
    <property type="molecule type" value="Genomic_DNA"/>
</dbReference>
<organism evidence="3 4">
    <name type="scientific">Alkalicoccus saliphilus</name>
    <dbReference type="NCBI Taxonomy" id="200989"/>
    <lineage>
        <taxon>Bacteria</taxon>
        <taxon>Bacillati</taxon>
        <taxon>Bacillota</taxon>
        <taxon>Bacilli</taxon>
        <taxon>Bacillales</taxon>
        <taxon>Bacillaceae</taxon>
        <taxon>Alkalicoccus</taxon>
    </lineage>
</organism>
<dbReference type="Gene3D" id="3.40.30.10">
    <property type="entry name" value="Glutaredoxin"/>
    <property type="match status" value="1"/>
</dbReference>
<dbReference type="InterPro" id="IPR036249">
    <property type="entry name" value="Thioredoxin-like_sf"/>
</dbReference>
<dbReference type="PANTHER" id="PTHR42852:SF17">
    <property type="entry name" value="THIOREDOXIN-LIKE PROTEIN HI_1115"/>
    <property type="match status" value="1"/>
</dbReference>
<dbReference type="PANTHER" id="PTHR42852">
    <property type="entry name" value="THIOL:DISULFIDE INTERCHANGE PROTEIN DSBE"/>
    <property type="match status" value="1"/>
</dbReference>
<dbReference type="InterPro" id="IPR013766">
    <property type="entry name" value="Thioredoxin_domain"/>
</dbReference>
<gene>
    <name evidence="3" type="ORF">C6Y45_02535</name>
</gene>
<dbReference type="RefSeq" id="WP_107583454.1">
    <property type="nucleotide sequence ID" value="NZ_PZJJ01000002.1"/>
</dbReference>
<evidence type="ECO:0000259" key="2">
    <source>
        <dbReference type="PROSITE" id="PS51352"/>
    </source>
</evidence>
<keyword evidence="1" id="KW-1015">Disulfide bond</keyword>
<dbReference type="SUPFAM" id="SSF52833">
    <property type="entry name" value="Thioredoxin-like"/>
    <property type="match status" value="1"/>
</dbReference>